<gene>
    <name evidence="1" type="ORF">XAC3562_980035</name>
</gene>
<evidence type="ECO:0000313" key="1">
    <source>
        <dbReference type="EMBL" id="CEG19304.1"/>
    </source>
</evidence>
<keyword evidence="2" id="KW-1185">Reference proteome</keyword>
<sequence>MQRGAAAGHGLHAQGQGIACTASPSPAFSALNAGVASIRARHWQQPAREWLQCWSLTS</sequence>
<protein>
    <submittedName>
        <fullName evidence="1">Uncharacterized protein</fullName>
    </submittedName>
</protein>
<organism evidence="1 2">
    <name type="scientific">Xanthomonas citri pv. citri</name>
    <dbReference type="NCBI Taxonomy" id="611301"/>
    <lineage>
        <taxon>Bacteria</taxon>
        <taxon>Pseudomonadati</taxon>
        <taxon>Pseudomonadota</taxon>
        <taxon>Gammaproteobacteria</taxon>
        <taxon>Lysobacterales</taxon>
        <taxon>Lysobacteraceae</taxon>
        <taxon>Xanthomonas</taxon>
    </lineage>
</organism>
<accession>A0A0U5FKU2</accession>
<dbReference type="AlphaFoldDB" id="A0A0U5FKU2"/>
<reference evidence="1 2" key="1">
    <citation type="submission" date="2014-09" db="EMBL/GenBank/DDBJ databases">
        <authorList>
            <person name="Regsiter A."/>
        </authorList>
    </citation>
    <scope>NUCLEOTIDE SEQUENCE [LARGE SCALE GENOMIC DNA]</scope>
</reference>
<proteinExistence type="predicted"/>
<comment type="caution">
    <text evidence="1">The sequence shown here is derived from an EMBL/GenBank/DDBJ whole genome shotgun (WGS) entry which is preliminary data.</text>
</comment>
<dbReference type="Proteomes" id="UP000052230">
    <property type="component" value="Unassembled WGS sequence"/>
</dbReference>
<name>A0A0U5FKU2_XANCI</name>
<dbReference type="EMBL" id="CCXZ01000197">
    <property type="protein sequence ID" value="CEG19304.1"/>
    <property type="molecule type" value="Genomic_DNA"/>
</dbReference>
<evidence type="ECO:0000313" key="2">
    <source>
        <dbReference type="Proteomes" id="UP000052230"/>
    </source>
</evidence>